<dbReference type="Pfam" id="PF12838">
    <property type="entry name" value="Fer4_7"/>
    <property type="match status" value="1"/>
</dbReference>
<organism evidence="6 7">
    <name type="scientific">Pseudazoarcus pumilus</name>
    <dbReference type="NCBI Taxonomy" id="2067960"/>
    <lineage>
        <taxon>Bacteria</taxon>
        <taxon>Pseudomonadati</taxon>
        <taxon>Pseudomonadota</taxon>
        <taxon>Betaproteobacteria</taxon>
        <taxon>Rhodocyclales</taxon>
        <taxon>Zoogloeaceae</taxon>
        <taxon>Pseudazoarcus</taxon>
    </lineage>
</organism>
<dbReference type="InterPro" id="IPR017896">
    <property type="entry name" value="4Fe4S_Fe-S-bd"/>
</dbReference>
<keyword evidence="1" id="KW-0004">4Fe-4S</keyword>
<feature type="domain" description="4Fe-4S ferredoxin-type" evidence="5">
    <location>
        <begin position="461"/>
        <end position="490"/>
    </location>
</feature>
<protein>
    <submittedName>
        <fullName evidence="6">4Fe-4S ferredoxin</fullName>
    </submittedName>
</protein>
<dbReference type="Gene3D" id="3.30.70.20">
    <property type="match status" value="2"/>
</dbReference>
<feature type="domain" description="4Fe-4S ferredoxin-type" evidence="5">
    <location>
        <begin position="430"/>
        <end position="459"/>
    </location>
</feature>
<accession>A0A2I6SAD6</accession>
<dbReference type="OrthoDB" id="9784571at2"/>
<dbReference type="AlphaFoldDB" id="A0A2I6SAD6"/>
<dbReference type="PANTHER" id="PTHR43687:SF4">
    <property type="entry name" value="BLR5484 PROTEIN"/>
    <property type="match status" value="1"/>
</dbReference>
<keyword evidence="4" id="KW-0411">Iron-sulfur</keyword>
<dbReference type="SUPFAM" id="SSF54862">
    <property type="entry name" value="4Fe-4S ferredoxins"/>
    <property type="match status" value="1"/>
</dbReference>
<evidence type="ECO:0000256" key="4">
    <source>
        <dbReference type="ARBA" id="ARBA00023014"/>
    </source>
</evidence>
<dbReference type="KEGG" id="atw:C0099_15495"/>
<sequence>MIDLSSLYQDPVLRSGEAASAPRMAALEAAYSVDVDATSLVAYESTGYLLIIGAERDALECADQLRERLHCTVVATAAANALSEEARRARDDAARVQLLRGEPGELTGHLGRFTMAMRLPDGREVSPAALTRPDRPWFDLVLDLRREPAMRHEVPPFGYYAPAGDSARLIEMLAEIPEMTGEFEKPRFFAYNADICAHGDSGLIGCTRCLDACPTGAIKSLGDLVDVDPYLCQGAGTCTSVCPTGAMTYAYPGPRDQIARIKRMLATFREAGGEQPVLVFHDEESGLERLKSLADGLPPNALPVQLAEIGAAGIDTWLAALAYGASRIVLLDTANVPPTVRAAMREQIDYARQLLDAMDLDGSARLVWLGNADDPGGVLSCTLPPAVGRAASFDTFNEKRGTLRLALDHLYEHAPQRPPVTRLAKGAPFGEIIVDRDACTLCMSCSQVCPTRALTDAGDTPRLSFTEDLCVQCGLCAQACPEDAITLEARFLFDWDERRKPRVLNEEEPFCCIRCGTPFATQSVIGRMTEKLSGHHMFQSDEAIRRLQMCGDCRVTDMFAKDLEGGSKPRWLGPRD</sequence>
<reference evidence="6 7" key="1">
    <citation type="submission" date="2018-01" db="EMBL/GenBank/DDBJ databases">
        <authorList>
            <person name="Fu G.-Y."/>
        </authorList>
    </citation>
    <scope>NUCLEOTIDE SEQUENCE [LARGE SCALE GENOMIC DNA]</scope>
    <source>
        <strain evidence="6 7">SY39</strain>
    </source>
</reference>
<dbReference type="PROSITE" id="PS00198">
    <property type="entry name" value="4FE4S_FER_1"/>
    <property type="match status" value="1"/>
</dbReference>
<dbReference type="RefSeq" id="WP_102248262.1">
    <property type="nucleotide sequence ID" value="NZ_CP025682.1"/>
</dbReference>
<gene>
    <name evidence="6" type="ORF">C0099_15495</name>
</gene>
<dbReference type="PANTHER" id="PTHR43687">
    <property type="entry name" value="ADENYLYLSULFATE REDUCTASE, BETA SUBUNIT"/>
    <property type="match status" value="1"/>
</dbReference>
<keyword evidence="3" id="KW-0408">Iron</keyword>
<proteinExistence type="predicted"/>
<evidence type="ECO:0000259" key="5">
    <source>
        <dbReference type="PROSITE" id="PS51379"/>
    </source>
</evidence>
<dbReference type="Proteomes" id="UP000242205">
    <property type="component" value="Chromosome"/>
</dbReference>
<name>A0A2I6SAD6_9RHOO</name>
<dbReference type="Pfam" id="PF00037">
    <property type="entry name" value="Fer4"/>
    <property type="match status" value="2"/>
</dbReference>
<keyword evidence="7" id="KW-1185">Reference proteome</keyword>
<dbReference type="GO" id="GO:0046872">
    <property type="term" value="F:metal ion binding"/>
    <property type="evidence" value="ECO:0007669"/>
    <property type="project" value="UniProtKB-KW"/>
</dbReference>
<evidence type="ECO:0000313" key="6">
    <source>
        <dbReference type="EMBL" id="AUN96220.1"/>
    </source>
</evidence>
<evidence type="ECO:0000256" key="3">
    <source>
        <dbReference type="ARBA" id="ARBA00023004"/>
    </source>
</evidence>
<dbReference type="EMBL" id="CP025682">
    <property type="protein sequence ID" value="AUN96220.1"/>
    <property type="molecule type" value="Genomic_DNA"/>
</dbReference>
<dbReference type="InterPro" id="IPR050572">
    <property type="entry name" value="Fe-S_Ferredoxin"/>
</dbReference>
<evidence type="ECO:0000256" key="1">
    <source>
        <dbReference type="ARBA" id="ARBA00022485"/>
    </source>
</evidence>
<dbReference type="InterPro" id="IPR017900">
    <property type="entry name" value="4Fe4S_Fe_S_CS"/>
</dbReference>
<evidence type="ECO:0000313" key="7">
    <source>
        <dbReference type="Proteomes" id="UP000242205"/>
    </source>
</evidence>
<dbReference type="PROSITE" id="PS51379">
    <property type="entry name" value="4FE4S_FER_2"/>
    <property type="match status" value="3"/>
</dbReference>
<keyword evidence="2" id="KW-0479">Metal-binding</keyword>
<feature type="domain" description="4Fe-4S ferredoxin-type" evidence="5">
    <location>
        <begin position="223"/>
        <end position="252"/>
    </location>
</feature>
<dbReference type="GO" id="GO:0051539">
    <property type="term" value="F:4 iron, 4 sulfur cluster binding"/>
    <property type="evidence" value="ECO:0007669"/>
    <property type="project" value="UniProtKB-KW"/>
</dbReference>
<evidence type="ECO:0000256" key="2">
    <source>
        <dbReference type="ARBA" id="ARBA00022723"/>
    </source>
</evidence>